<evidence type="ECO:0000313" key="4">
    <source>
        <dbReference type="Proteomes" id="UP000037510"/>
    </source>
</evidence>
<keyword evidence="4" id="KW-1185">Reference proteome</keyword>
<protein>
    <submittedName>
        <fullName evidence="3">Microtubule-associated serine/threonine-protein kinase 3</fullName>
    </submittedName>
</protein>
<dbReference type="STRING" id="104452.A0A0L7LKQ4"/>
<dbReference type="GO" id="GO:0004674">
    <property type="term" value="F:protein serine/threonine kinase activity"/>
    <property type="evidence" value="ECO:0007669"/>
    <property type="project" value="InterPro"/>
</dbReference>
<feature type="domain" description="Microtubule-associated serine/threonine-protein kinase pre-PK" evidence="2">
    <location>
        <begin position="6"/>
        <end position="41"/>
    </location>
</feature>
<feature type="transmembrane region" description="Helical" evidence="1">
    <location>
        <begin position="133"/>
        <end position="153"/>
    </location>
</feature>
<dbReference type="InterPro" id="IPR023142">
    <property type="entry name" value="MAST_pre-PK_dom_sf"/>
</dbReference>
<keyword evidence="1" id="KW-0812">Transmembrane</keyword>
<organism evidence="3 4">
    <name type="scientific">Operophtera brumata</name>
    <name type="common">Winter moth</name>
    <name type="synonym">Phalaena brumata</name>
    <dbReference type="NCBI Taxonomy" id="104452"/>
    <lineage>
        <taxon>Eukaryota</taxon>
        <taxon>Metazoa</taxon>
        <taxon>Ecdysozoa</taxon>
        <taxon>Arthropoda</taxon>
        <taxon>Hexapoda</taxon>
        <taxon>Insecta</taxon>
        <taxon>Pterygota</taxon>
        <taxon>Neoptera</taxon>
        <taxon>Endopterygota</taxon>
        <taxon>Lepidoptera</taxon>
        <taxon>Glossata</taxon>
        <taxon>Ditrysia</taxon>
        <taxon>Geometroidea</taxon>
        <taxon>Geometridae</taxon>
        <taxon>Larentiinae</taxon>
        <taxon>Operophtera</taxon>
    </lineage>
</organism>
<dbReference type="Proteomes" id="UP000037510">
    <property type="component" value="Unassembled WGS sequence"/>
</dbReference>
<proteinExistence type="predicted"/>
<gene>
    <name evidence="3" type="ORF">OBRU01_02964</name>
</gene>
<dbReference type="GO" id="GO:0000287">
    <property type="term" value="F:magnesium ion binding"/>
    <property type="evidence" value="ECO:0007669"/>
    <property type="project" value="InterPro"/>
</dbReference>
<comment type="caution">
    <text evidence="3">The sequence shown here is derived from an EMBL/GenBank/DDBJ whole genome shotgun (WGS) entry which is preliminary data.</text>
</comment>
<dbReference type="InterPro" id="IPR015022">
    <property type="entry name" value="MAST_pre-PK_dom"/>
</dbReference>
<feature type="non-terminal residue" evidence="3">
    <location>
        <position position="1"/>
    </location>
</feature>
<keyword evidence="3" id="KW-0418">Kinase</keyword>
<keyword evidence="3" id="KW-0808">Transferase</keyword>
<dbReference type="Pfam" id="PF08926">
    <property type="entry name" value="DUF1908"/>
    <property type="match status" value="1"/>
</dbReference>
<dbReference type="Gene3D" id="1.20.1480.20">
    <property type="entry name" value="MAST3 pre-PK domain-like"/>
    <property type="match status" value="1"/>
</dbReference>
<accession>A0A0L7LKQ4</accession>
<dbReference type="GO" id="GO:0005524">
    <property type="term" value="F:ATP binding"/>
    <property type="evidence" value="ECO:0007669"/>
    <property type="project" value="InterPro"/>
</dbReference>
<evidence type="ECO:0000313" key="3">
    <source>
        <dbReference type="EMBL" id="KOB75771.1"/>
    </source>
</evidence>
<keyword evidence="1" id="KW-0472">Membrane</keyword>
<evidence type="ECO:0000256" key="1">
    <source>
        <dbReference type="SAM" id="Phobius"/>
    </source>
</evidence>
<sequence length="184" mass="20298">VVFGLQVLEMARDCLYKSESKQVTSSYFYDMADSLDRLLAEGITTDIPQYIIHKLGLSRDPLAELNVPPAPPPPPQNASPSKFCHNLMQILSSNLHLKFKRYYVSEFLPQIALGCSQFDPVIRNVNTLQFIQLIHAVSTMAGSHLVLAVWLVLECVEARRARRDGVAGASPFDGAGDSLGLTLL</sequence>
<evidence type="ECO:0000259" key="2">
    <source>
        <dbReference type="Pfam" id="PF08926"/>
    </source>
</evidence>
<dbReference type="SUPFAM" id="SSF140482">
    <property type="entry name" value="MAST3 pre-PK domain-like"/>
    <property type="match status" value="1"/>
</dbReference>
<name>A0A0L7LKQ4_OPEBR</name>
<reference evidence="3 4" key="1">
    <citation type="journal article" date="2015" name="Genome Biol. Evol.">
        <title>The genome of winter moth (Operophtera brumata) provides a genomic perspective on sexual dimorphism and phenology.</title>
        <authorList>
            <person name="Derks M.F."/>
            <person name="Smit S."/>
            <person name="Salis L."/>
            <person name="Schijlen E."/>
            <person name="Bossers A."/>
            <person name="Mateman C."/>
            <person name="Pijl A.S."/>
            <person name="de Ridder D."/>
            <person name="Groenen M.A."/>
            <person name="Visser M.E."/>
            <person name="Megens H.J."/>
        </authorList>
    </citation>
    <scope>NUCLEOTIDE SEQUENCE [LARGE SCALE GENOMIC DNA]</scope>
    <source>
        <strain evidence="3">WM2013NL</strain>
        <tissue evidence="3">Head and thorax</tissue>
    </source>
</reference>
<keyword evidence="1" id="KW-1133">Transmembrane helix</keyword>
<dbReference type="AlphaFoldDB" id="A0A0L7LKQ4"/>
<dbReference type="EMBL" id="JTDY01000817">
    <property type="protein sequence ID" value="KOB75771.1"/>
    <property type="molecule type" value="Genomic_DNA"/>
</dbReference>